<feature type="non-terminal residue" evidence="1">
    <location>
        <position position="103"/>
    </location>
</feature>
<dbReference type="Proteomes" id="UP000732377">
    <property type="component" value="Unassembled WGS sequence"/>
</dbReference>
<evidence type="ECO:0000313" key="2">
    <source>
        <dbReference type="Proteomes" id="UP000732377"/>
    </source>
</evidence>
<accession>A0A953IF90</accession>
<dbReference type="AlphaFoldDB" id="A0A953IF90"/>
<reference evidence="1" key="1">
    <citation type="submission" date="2017-11" db="EMBL/GenBank/DDBJ databases">
        <title>Three new genomes from thermophilic consortium.</title>
        <authorList>
            <person name="Quaggio R."/>
            <person name="Amgarten D."/>
            <person name="Setubal J.C."/>
        </authorList>
    </citation>
    <scope>NUCLEOTIDE SEQUENCE</scope>
    <source>
        <strain evidence="1">ZCTH01-B2</strain>
    </source>
</reference>
<organism evidence="1 2">
    <name type="scientific">Symbiobacterium thermophilum</name>
    <dbReference type="NCBI Taxonomy" id="2734"/>
    <lineage>
        <taxon>Bacteria</taxon>
        <taxon>Bacillati</taxon>
        <taxon>Bacillota</taxon>
        <taxon>Clostridia</taxon>
        <taxon>Eubacteriales</taxon>
        <taxon>Symbiobacteriaceae</taxon>
        <taxon>Symbiobacterium</taxon>
    </lineage>
</organism>
<protein>
    <submittedName>
        <fullName evidence="1">Uncharacterized protein</fullName>
    </submittedName>
</protein>
<dbReference type="RefSeq" id="WP_273381700.1">
    <property type="nucleotide sequence ID" value="NZ_PIUK01000418.1"/>
</dbReference>
<comment type="caution">
    <text evidence="1">The sequence shown here is derived from an EMBL/GenBank/DDBJ whole genome shotgun (WGS) entry which is preliminary data.</text>
</comment>
<dbReference type="EMBL" id="PIUK01000418">
    <property type="protein sequence ID" value="MBY6278274.1"/>
    <property type="molecule type" value="Genomic_DNA"/>
</dbReference>
<evidence type="ECO:0000313" key="1">
    <source>
        <dbReference type="EMBL" id="MBY6278274.1"/>
    </source>
</evidence>
<sequence length="103" mass="11784">MAVIPFDDFKRSLTDLGGVSRQDPVLLMRMQATVSGLRQLDEITRETLARFIEENPYSFPALASCVGLGQEQLKNQLKYRFDTTGWVTLARERADDLIKEFDE</sequence>
<name>A0A953IF90_SYMTR</name>
<proteinExistence type="predicted"/>
<gene>
    <name evidence="1" type="ORF">CWE10_19315</name>
</gene>